<keyword evidence="5" id="KW-1185">Reference proteome</keyword>
<dbReference type="PANTHER" id="PTHR33442">
    <property type="entry name" value="TRANS-3-HYDROXY-L-PROLINE DEHYDRATASE"/>
    <property type="match status" value="1"/>
</dbReference>
<evidence type="ECO:0000256" key="1">
    <source>
        <dbReference type="ARBA" id="ARBA00001148"/>
    </source>
</evidence>
<dbReference type="EC" id="4.2.1.77" evidence="3"/>
<organism evidence="4 5">
    <name type="scientific">Peltaster fructicola</name>
    <dbReference type="NCBI Taxonomy" id="286661"/>
    <lineage>
        <taxon>Eukaryota</taxon>
        <taxon>Fungi</taxon>
        <taxon>Dikarya</taxon>
        <taxon>Ascomycota</taxon>
        <taxon>Pezizomycotina</taxon>
        <taxon>Dothideomycetes</taxon>
        <taxon>Dothideomycetes incertae sedis</taxon>
        <taxon>Peltaster</taxon>
    </lineage>
</organism>
<dbReference type="InterPro" id="IPR008794">
    <property type="entry name" value="Pro_racemase_fam"/>
</dbReference>
<name>A0A6H0Y435_9PEZI</name>
<protein>
    <recommendedName>
        <fullName evidence="3">trans-L-3-hydroxyproline dehydratase</fullName>
        <ecNumber evidence="3">4.2.1.77</ecNumber>
    </recommendedName>
</protein>
<sequence length="348" mass="38403">MSSFWIQTEDWHTAGEPFRIVPDLPAGSLAPGLTVAEQRQHIIDTSQHPLDLLRQSLCHEPRGHADMYGGFILPPNDANAHFGVLFWHKDGFSTACGHGTIALGAWAIANGIVKFPSHLDHESHINVVVDVPSGRVTARAHITNGEATHFDFVNVASYALPDLDRTLDIMLNSHRRRCHVEMAFGGAVYAAVDVRSLDMTIDPKRHLDFIDVQRQIKTQLKDCNHLGKYDVYGVIFYEHMASTDTTVTQRNVVVFADGQIDRSPCGSGTSARIALLLKQSQLTVDQTLVHHSILGTTFEAGVEALTTDVNAPDVPVCIPFVRGMANLTARCSFFIDPNDPIYPGFLFR</sequence>
<dbReference type="GO" id="GO:0050346">
    <property type="term" value="F:trans-L-3-hydroxyproline dehydratase activity"/>
    <property type="evidence" value="ECO:0007669"/>
    <property type="project" value="UniProtKB-EC"/>
</dbReference>
<evidence type="ECO:0000313" key="4">
    <source>
        <dbReference type="EMBL" id="QIX01609.1"/>
    </source>
</evidence>
<dbReference type="Gene3D" id="3.10.310.10">
    <property type="entry name" value="Diaminopimelate Epimerase, Chain A, domain 1"/>
    <property type="match status" value="2"/>
</dbReference>
<dbReference type="AlphaFoldDB" id="A0A6H0Y435"/>
<evidence type="ECO:0000313" key="5">
    <source>
        <dbReference type="Proteomes" id="UP000503462"/>
    </source>
</evidence>
<dbReference type="Proteomes" id="UP000503462">
    <property type="component" value="Chromosome 5"/>
</dbReference>
<proteinExistence type="inferred from homology"/>
<evidence type="ECO:0000256" key="2">
    <source>
        <dbReference type="ARBA" id="ARBA00007529"/>
    </source>
</evidence>
<dbReference type="SUPFAM" id="SSF54506">
    <property type="entry name" value="Diaminopimelate epimerase-like"/>
    <property type="match status" value="1"/>
</dbReference>
<dbReference type="OrthoDB" id="6409228at2759"/>
<dbReference type="PANTHER" id="PTHR33442:SF1">
    <property type="entry name" value="TRANS-3-HYDROXY-L-PROLINE DEHYDRATASE"/>
    <property type="match status" value="1"/>
</dbReference>
<comment type="catalytic activity">
    <reaction evidence="1">
        <text>trans-3-hydroxy-L-proline = 1-pyrroline-2-carboxylate + H2O</text>
        <dbReference type="Rhea" id="RHEA:10320"/>
        <dbReference type="ChEBI" id="CHEBI:15377"/>
        <dbReference type="ChEBI" id="CHEBI:39785"/>
        <dbReference type="ChEBI" id="CHEBI:57938"/>
        <dbReference type="EC" id="4.2.1.77"/>
    </reaction>
</comment>
<dbReference type="PIRSF" id="PIRSF029792">
    <property type="entry name" value="Pro_racemase"/>
    <property type="match status" value="1"/>
</dbReference>
<comment type="similarity">
    <text evidence="2">Belongs to the proline racemase family.</text>
</comment>
<dbReference type="EMBL" id="CP051143">
    <property type="protein sequence ID" value="QIX01609.1"/>
    <property type="molecule type" value="Genomic_DNA"/>
</dbReference>
<evidence type="ECO:0000256" key="3">
    <source>
        <dbReference type="ARBA" id="ARBA00013105"/>
    </source>
</evidence>
<dbReference type="Pfam" id="PF05544">
    <property type="entry name" value="Pro_racemase"/>
    <property type="match status" value="1"/>
</dbReference>
<gene>
    <name evidence="4" type="ORF">AMS68_007126</name>
</gene>
<dbReference type="SFLD" id="SFLDS00028">
    <property type="entry name" value="Proline_Racemase"/>
    <property type="match status" value="1"/>
</dbReference>
<accession>A0A6H0Y435</accession>
<reference evidence="4 5" key="1">
    <citation type="journal article" date="2016" name="Sci. Rep.">
        <title>Peltaster fructicola genome reveals evolution from an invasive phytopathogen to an ectophytic parasite.</title>
        <authorList>
            <person name="Xu C."/>
            <person name="Chen H."/>
            <person name="Gleason M.L."/>
            <person name="Xu J.R."/>
            <person name="Liu H."/>
            <person name="Zhang R."/>
            <person name="Sun G."/>
        </authorList>
    </citation>
    <scope>NUCLEOTIDE SEQUENCE [LARGE SCALE GENOMIC DNA]</scope>
    <source>
        <strain evidence="4 5">LNHT1506</strain>
    </source>
</reference>